<evidence type="ECO:0000313" key="4">
    <source>
        <dbReference type="Proteomes" id="UP001596110"/>
    </source>
</evidence>
<accession>A0ABW0UAF6</accession>
<keyword evidence="4" id="KW-1185">Reference proteome</keyword>
<feature type="signal peptide" evidence="1">
    <location>
        <begin position="1"/>
        <end position="20"/>
    </location>
</feature>
<reference evidence="4" key="1">
    <citation type="journal article" date="2019" name="Int. J. Syst. Evol. Microbiol.">
        <title>The Global Catalogue of Microorganisms (GCM) 10K type strain sequencing project: providing services to taxonomists for standard genome sequencing and annotation.</title>
        <authorList>
            <consortium name="The Broad Institute Genomics Platform"/>
            <consortium name="The Broad Institute Genome Sequencing Center for Infectious Disease"/>
            <person name="Wu L."/>
            <person name="Ma J."/>
        </authorList>
    </citation>
    <scope>NUCLEOTIDE SEQUENCE [LARGE SCALE GENOMIC DNA]</scope>
    <source>
        <strain evidence="4">DT43</strain>
    </source>
</reference>
<organism evidence="3 4">
    <name type="scientific">Streptococcus caledonicus</name>
    <dbReference type="NCBI Taxonomy" id="2614158"/>
    <lineage>
        <taxon>Bacteria</taxon>
        <taxon>Bacillati</taxon>
        <taxon>Bacillota</taxon>
        <taxon>Bacilli</taxon>
        <taxon>Lactobacillales</taxon>
        <taxon>Streptococcaceae</taxon>
        <taxon>Streptococcus</taxon>
    </lineage>
</organism>
<sequence>MKKLLIVNMFVLGLFLTACQSISDMSTSNTDKEQTSVSAEKIDWEKAGPDAKANRISFDMVKEDVESGAKFFDVRSAEEYKAGNFGITENFPITDLENGKLPELPKDTKIYVHCLKGIRSAQAVKLLRDAGYTQVFDMGGVEHIEAIGGILE</sequence>
<evidence type="ECO:0000259" key="2">
    <source>
        <dbReference type="PROSITE" id="PS50206"/>
    </source>
</evidence>
<proteinExistence type="predicted"/>
<dbReference type="Gene3D" id="3.40.250.10">
    <property type="entry name" value="Rhodanese-like domain"/>
    <property type="match status" value="1"/>
</dbReference>
<dbReference type="PROSITE" id="PS51257">
    <property type="entry name" value="PROKAR_LIPOPROTEIN"/>
    <property type="match status" value="1"/>
</dbReference>
<dbReference type="CDD" id="cd00158">
    <property type="entry name" value="RHOD"/>
    <property type="match status" value="1"/>
</dbReference>
<dbReference type="RefSeq" id="WP_156806470.1">
    <property type="nucleotide sequence ID" value="NZ_JBHSOJ010000015.1"/>
</dbReference>
<protein>
    <submittedName>
        <fullName evidence="3">Rhodanese-like domain-containing protein</fullName>
    </submittedName>
</protein>
<evidence type="ECO:0000256" key="1">
    <source>
        <dbReference type="SAM" id="SignalP"/>
    </source>
</evidence>
<dbReference type="InterPro" id="IPR036873">
    <property type="entry name" value="Rhodanese-like_dom_sf"/>
</dbReference>
<dbReference type="InterPro" id="IPR001763">
    <property type="entry name" value="Rhodanese-like_dom"/>
</dbReference>
<dbReference type="PANTHER" id="PTHR43031:SF16">
    <property type="entry name" value="OXIDOREDUCTASE"/>
    <property type="match status" value="1"/>
</dbReference>
<feature type="chain" id="PRO_5046871815" evidence="1">
    <location>
        <begin position="21"/>
        <end position="152"/>
    </location>
</feature>
<dbReference type="Pfam" id="PF00581">
    <property type="entry name" value="Rhodanese"/>
    <property type="match status" value="1"/>
</dbReference>
<evidence type="ECO:0000313" key="3">
    <source>
        <dbReference type="EMBL" id="MFC5630508.1"/>
    </source>
</evidence>
<dbReference type="PANTHER" id="PTHR43031">
    <property type="entry name" value="FAD-DEPENDENT OXIDOREDUCTASE"/>
    <property type="match status" value="1"/>
</dbReference>
<feature type="domain" description="Rhodanese" evidence="2">
    <location>
        <begin position="65"/>
        <end position="152"/>
    </location>
</feature>
<keyword evidence="1" id="KW-0732">Signal</keyword>
<dbReference type="InterPro" id="IPR050229">
    <property type="entry name" value="GlpE_sulfurtransferase"/>
</dbReference>
<dbReference type="EMBL" id="JBHSOJ010000015">
    <property type="protein sequence ID" value="MFC5630508.1"/>
    <property type="molecule type" value="Genomic_DNA"/>
</dbReference>
<name>A0ABW0UAF6_9STRE</name>
<dbReference type="Proteomes" id="UP001596110">
    <property type="component" value="Unassembled WGS sequence"/>
</dbReference>
<gene>
    <name evidence="3" type="ORF">ACFPQ3_02600</name>
</gene>
<dbReference type="SMART" id="SM00450">
    <property type="entry name" value="RHOD"/>
    <property type="match status" value="1"/>
</dbReference>
<comment type="caution">
    <text evidence="3">The sequence shown here is derived from an EMBL/GenBank/DDBJ whole genome shotgun (WGS) entry which is preliminary data.</text>
</comment>
<dbReference type="PROSITE" id="PS50206">
    <property type="entry name" value="RHODANESE_3"/>
    <property type="match status" value="1"/>
</dbReference>
<dbReference type="SUPFAM" id="SSF52821">
    <property type="entry name" value="Rhodanese/Cell cycle control phosphatase"/>
    <property type="match status" value="1"/>
</dbReference>